<proteinExistence type="predicted"/>
<dbReference type="RefSeq" id="WP_254102527.1">
    <property type="nucleotide sequence ID" value="NZ_JANATA010000043.1"/>
</dbReference>
<gene>
    <name evidence="1" type="ORF">NLF92_12585</name>
</gene>
<comment type="caution">
    <text evidence="1">The sequence shown here is derived from an EMBL/GenBank/DDBJ whole genome shotgun (WGS) entry which is preliminary data.</text>
</comment>
<reference evidence="1" key="1">
    <citation type="submission" date="2022-07" db="EMBL/GenBank/DDBJ databases">
        <title>Characterization of the Novel Bacterium Alteromonas immobilis LMIT006 and Alteromonas gregis LMIT007.</title>
        <authorList>
            <person name="Lin X."/>
        </authorList>
    </citation>
    <scope>NUCLEOTIDE SEQUENCE</scope>
    <source>
        <strain evidence="1">LMIT007</strain>
    </source>
</reference>
<evidence type="ECO:0000313" key="2">
    <source>
        <dbReference type="Proteomes" id="UP001165413"/>
    </source>
</evidence>
<organism evidence="1 2">
    <name type="scientific">Opacimonas viscosa</name>
    <dbReference type="NCBI Taxonomy" id="2961944"/>
    <lineage>
        <taxon>Bacteria</taxon>
        <taxon>Pseudomonadati</taxon>
        <taxon>Pseudomonadota</taxon>
        <taxon>Gammaproteobacteria</taxon>
        <taxon>Alteromonadales</taxon>
        <taxon>Alteromonadaceae</taxon>
        <taxon>Opacimonas</taxon>
    </lineage>
</organism>
<accession>A0AA42BM99</accession>
<protein>
    <submittedName>
        <fullName evidence="1">Uncharacterized protein</fullName>
    </submittedName>
</protein>
<evidence type="ECO:0000313" key="1">
    <source>
        <dbReference type="EMBL" id="MCP3429773.1"/>
    </source>
</evidence>
<keyword evidence="2" id="KW-1185">Reference proteome</keyword>
<name>A0AA42BM99_9ALTE</name>
<dbReference type="EMBL" id="JANATA010000043">
    <property type="protein sequence ID" value="MCP3429773.1"/>
    <property type="molecule type" value="Genomic_DNA"/>
</dbReference>
<sequence length="124" mass="13864">MQDKFTDLKNRYAPSNEAELIKNKKLWEYRIDKAALVGGSSGSKFLGSVEPKTKIKITGAYYVNDSTIGNFWYVLAKIVDGEHVGKTIELSSPYHLLPPAWVNRSSKSEAPVINDNFLSYCSSD</sequence>
<dbReference type="AlphaFoldDB" id="A0AA42BM99"/>
<dbReference type="Proteomes" id="UP001165413">
    <property type="component" value="Unassembled WGS sequence"/>
</dbReference>